<reference evidence="2" key="1">
    <citation type="submission" date="2018-04" db="EMBL/GenBank/DDBJ databases">
        <authorList>
            <person name="Cornet L."/>
        </authorList>
    </citation>
    <scope>NUCLEOTIDE SEQUENCE [LARGE SCALE GENOMIC DNA]</scope>
</reference>
<gene>
    <name evidence="1" type="ORF">DCF25_17560</name>
</gene>
<proteinExistence type="predicted"/>
<protein>
    <submittedName>
        <fullName evidence="1">Uncharacterized protein</fullName>
    </submittedName>
</protein>
<accession>A0A2W4W062</accession>
<reference evidence="1 2" key="2">
    <citation type="submission" date="2018-06" db="EMBL/GenBank/DDBJ databases">
        <title>Metagenomic assembly of (sub)arctic Cyanobacteria and their associated microbiome from non-axenic cultures.</title>
        <authorList>
            <person name="Baurain D."/>
        </authorList>
    </citation>
    <scope>NUCLEOTIDE SEQUENCE [LARGE SCALE GENOMIC DNA]</scope>
    <source>
        <strain evidence="1">ULC129bin1</strain>
    </source>
</reference>
<evidence type="ECO:0000313" key="2">
    <source>
        <dbReference type="Proteomes" id="UP000249354"/>
    </source>
</evidence>
<dbReference type="Proteomes" id="UP000249354">
    <property type="component" value="Unassembled WGS sequence"/>
</dbReference>
<evidence type="ECO:0000313" key="1">
    <source>
        <dbReference type="EMBL" id="PZO12478.1"/>
    </source>
</evidence>
<organism evidence="1 2">
    <name type="scientific">Leptolyngbya foveolarum</name>
    <dbReference type="NCBI Taxonomy" id="47253"/>
    <lineage>
        <taxon>Bacteria</taxon>
        <taxon>Bacillati</taxon>
        <taxon>Cyanobacteriota</taxon>
        <taxon>Cyanophyceae</taxon>
        <taxon>Leptolyngbyales</taxon>
        <taxon>Leptolyngbyaceae</taxon>
        <taxon>Leptolyngbya group</taxon>
        <taxon>Leptolyngbya</taxon>
    </lineage>
</organism>
<comment type="caution">
    <text evidence="1">The sequence shown here is derived from an EMBL/GenBank/DDBJ whole genome shotgun (WGS) entry which is preliminary data.</text>
</comment>
<name>A0A2W4W062_9CYAN</name>
<sequence length="176" mass="19530">MSIAPSQILYLEHGSSRLYAEAIQIVEARRLCWARPTLLIHGLPEENSSETSLADRQAAIAHAATHLETSTLSLYNLKDGPDLIWPTALFSIAFDIDFFALLIRLKLSPDDSQLRSQQQLSAFVRSFWLAHTDTFKLNLAEPGLPESNSSAPDLPKPEPLTPEIENKISSIHLLSS</sequence>
<dbReference type="AlphaFoldDB" id="A0A2W4W062"/>
<dbReference type="EMBL" id="QBMC01000148">
    <property type="protein sequence ID" value="PZO12478.1"/>
    <property type="molecule type" value="Genomic_DNA"/>
</dbReference>